<dbReference type="Proteomes" id="UP000031675">
    <property type="component" value="Unassembled WGS sequence"/>
</dbReference>
<dbReference type="CDD" id="cd02226">
    <property type="entry name" value="cupin_YdbB-like"/>
    <property type="match status" value="1"/>
</dbReference>
<keyword evidence="4" id="KW-1185">Reference proteome</keyword>
<name>A0A0C2JCY1_9ACTN</name>
<reference evidence="4" key="1">
    <citation type="journal article" date="2015" name="Chem. Biol.">
        <title>Structure, bioactivity, and resistance mechanism of streptomonomicin, an unusual lasso Peptide from an understudied halophilic actinomycete.</title>
        <authorList>
            <person name="Metelev M."/>
            <person name="Tietz J.I."/>
            <person name="Melby J.O."/>
            <person name="Blair P.M."/>
            <person name="Zhu L."/>
            <person name="Livnat I."/>
            <person name="Severinov K."/>
            <person name="Mitchell D.A."/>
        </authorList>
    </citation>
    <scope>NUCLEOTIDE SEQUENCE [LARGE SCALE GENOMIC DNA]</scope>
    <source>
        <strain evidence="4">YIM 90003</strain>
    </source>
</reference>
<evidence type="ECO:0000313" key="3">
    <source>
        <dbReference type="EMBL" id="KIH99281.1"/>
    </source>
</evidence>
<evidence type="ECO:0000313" key="4">
    <source>
        <dbReference type="Proteomes" id="UP000031675"/>
    </source>
</evidence>
<accession>A0A0C2JCY1</accession>
<dbReference type="AlphaFoldDB" id="A0A0C2JCY1"/>
<feature type="domain" description="Cyclic nucleotide-binding" evidence="2">
    <location>
        <begin position="31"/>
        <end position="74"/>
    </location>
</feature>
<dbReference type="InterPro" id="IPR000595">
    <property type="entry name" value="cNMP-bd_dom"/>
</dbReference>
<proteinExistence type="predicted"/>
<dbReference type="InterPro" id="IPR052044">
    <property type="entry name" value="PKS_Associated_Protein"/>
</dbReference>
<comment type="caution">
    <text evidence="3">The sequence shown here is derived from an EMBL/GenBank/DDBJ whole genome shotgun (WGS) entry which is preliminary data.</text>
</comment>
<sequence length="124" mass="13532">MAEALSGIDRLWSPHVLARVNDHDVRLARVAGDHIWHVHDDTDEFFLVLEGRLDIGLRDEGGERVVSLERGSAFLVPRGVEHRPSSPEGASILLVEAGGTLSTGDRATEEVPDHIDSTRGHELG</sequence>
<feature type="region of interest" description="Disordered" evidence="1">
    <location>
        <begin position="102"/>
        <end position="124"/>
    </location>
</feature>
<dbReference type="Gene3D" id="2.60.120.10">
    <property type="entry name" value="Jelly Rolls"/>
    <property type="match status" value="1"/>
</dbReference>
<dbReference type="PANTHER" id="PTHR36114">
    <property type="entry name" value="16.7 KDA PROTEIN IN WHIE LOCUS"/>
    <property type="match status" value="1"/>
</dbReference>
<dbReference type="EMBL" id="JROO01000014">
    <property type="protein sequence ID" value="KIH99281.1"/>
    <property type="molecule type" value="Genomic_DNA"/>
</dbReference>
<evidence type="ECO:0000256" key="1">
    <source>
        <dbReference type="SAM" id="MobiDB-lite"/>
    </source>
</evidence>
<dbReference type="SUPFAM" id="SSF51182">
    <property type="entry name" value="RmlC-like cupins"/>
    <property type="match status" value="1"/>
</dbReference>
<evidence type="ECO:0000259" key="2">
    <source>
        <dbReference type="PROSITE" id="PS50042"/>
    </source>
</evidence>
<gene>
    <name evidence="3" type="ORF">LP52_09050</name>
</gene>
<organism evidence="3 4">
    <name type="scientific">Streptomonospora alba</name>
    <dbReference type="NCBI Taxonomy" id="183763"/>
    <lineage>
        <taxon>Bacteria</taxon>
        <taxon>Bacillati</taxon>
        <taxon>Actinomycetota</taxon>
        <taxon>Actinomycetes</taxon>
        <taxon>Streptosporangiales</taxon>
        <taxon>Nocardiopsidaceae</taxon>
        <taxon>Streptomonospora</taxon>
    </lineage>
</organism>
<dbReference type="InterPro" id="IPR013096">
    <property type="entry name" value="Cupin_2"/>
</dbReference>
<dbReference type="STRING" id="183763.LP52_09050"/>
<dbReference type="PANTHER" id="PTHR36114:SF1">
    <property type="entry name" value="16.7 KDA PROTEIN IN WHIE LOCUS"/>
    <property type="match status" value="1"/>
</dbReference>
<dbReference type="PROSITE" id="PS50042">
    <property type="entry name" value="CNMP_BINDING_3"/>
    <property type="match status" value="1"/>
</dbReference>
<protein>
    <submittedName>
        <fullName evidence="3">Cupin</fullName>
    </submittedName>
</protein>
<dbReference type="Pfam" id="PF07883">
    <property type="entry name" value="Cupin_2"/>
    <property type="match status" value="1"/>
</dbReference>
<dbReference type="InterPro" id="IPR011051">
    <property type="entry name" value="RmlC_Cupin_sf"/>
</dbReference>
<dbReference type="InterPro" id="IPR014710">
    <property type="entry name" value="RmlC-like_jellyroll"/>
</dbReference>
<feature type="compositionally biased region" description="Basic and acidic residues" evidence="1">
    <location>
        <begin position="106"/>
        <end position="124"/>
    </location>
</feature>